<comment type="caution">
    <text evidence="4">The sequence shown here is derived from an EMBL/GenBank/DDBJ whole genome shotgun (WGS) entry which is preliminary data.</text>
</comment>
<dbReference type="AlphaFoldDB" id="A0A4U0WU30"/>
<dbReference type="Gene3D" id="2.60.120.1620">
    <property type="match status" value="1"/>
</dbReference>
<dbReference type="InterPro" id="IPR042301">
    <property type="entry name" value="GH115_sf"/>
</dbReference>
<dbReference type="InterPro" id="IPR029018">
    <property type="entry name" value="Hex-like_dom2"/>
</dbReference>
<organism evidence="4 5">
    <name type="scientific">Friedmanniomyces simplex</name>
    <dbReference type="NCBI Taxonomy" id="329884"/>
    <lineage>
        <taxon>Eukaryota</taxon>
        <taxon>Fungi</taxon>
        <taxon>Dikarya</taxon>
        <taxon>Ascomycota</taxon>
        <taxon>Pezizomycotina</taxon>
        <taxon>Dothideomycetes</taxon>
        <taxon>Dothideomycetidae</taxon>
        <taxon>Mycosphaerellales</taxon>
        <taxon>Teratosphaeriaceae</taxon>
        <taxon>Friedmanniomyces</taxon>
    </lineage>
</organism>
<feature type="chain" id="PRO_5020739486" description="Gylcosyl hydrolase 115 C-terminal domain-containing protein" evidence="2">
    <location>
        <begin position="19"/>
        <end position="998"/>
    </location>
</feature>
<dbReference type="PANTHER" id="PTHR37842:SF2">
    <property type="entry name" value="GYLCOSYL HYDROLASE 115 C-TERMINAL DOMAIN-CONTAINING PROTEIN"/>
    <property type="match status" value="1"/>
</dbReference>
<protein>
    <recommendedName>
        <fullName evidence="3">Gylcosyl hydrolase 115 C-terminal domain-containing protein</fullName>
    </recommendedName>
</protein>
<dbReference type="GO" id="GO:0016787">
    <property type="term" value="F:hydrolase activity"/>
    <property type="evidence" value="ECO:0007669"/>
    <property type="project" value="UniProtKB-KW"/>
</dbReference>
<evidence type="ECO:0000313" key="4">
    <source>
        <dbReference type="EMBL" id="TKA67084.1"/>
    </source>
</evidence>
<evidence type="ECO:0000259" key="3">
    <source>
        <dbReference type="Pfam" id="PF17829"/>
    </source>
</evidence>
<proteinExistence type="predicted"/>
<evidence type="ECO:0000256" key="2">
    <source>
        <dbReference type="SAM" id="SignalP"/>
    </source>
</evidence>
<feature type="signal peptide" evidence="2">
    <location>
        <begin position="1"/>
        <end position="18"/>
    </location>
</feature>
<dbReference type="Gene3D" id="1.20.58.2150">
    <property type="match status" value="1"/>
</dbReference>
<dbReference type="InterPro" id="IPR041437">
    <property type="entry name" value="GH115_C"/>
</dbReference>
<feature type="domain" description="Gylcosyl hydrolase 115 C-terminal" evidence="3">
    <location>
        <begin position="811"/>
        <end position="994"/>
    </location>
</feature>
<dbReference type="Gene3D" id="3.20.20.520">
    <property type="entry name" value="Glycosyl hydrolase family 115"/>
    <property type="match status" value="1"/>
</dbReference>
<keyword evidence="1" id="KW-0378">Hydrolase</keyword>
<sequence length="998" mass="109489">MYVNAVAVLLSLVALVHCTAFRQNDTLSTTPTPGSFLLASNGSHPHILFDSKDSQSIAGAVTDLAQDFGRVFGTDATWQFLNATGMPIAPTGLTASTLTQPLIIVGSVGNSEIIDSLISSGKIEVSPIEGQWESYISTTVSNPWEGVDAALVIVGSDRRGTIYGMYDVSEQIGVSPLYWWADVPVKRKSAIYAMHTTKVVGAPSVQYRGLFINNAGPATYDYVVNHYANTTYTIGLGNDYYGHVFELILRLKGNLLWPETWYGMFNVDDPRNGLLADYYGVVMGTSHTEPMMRMSQEQSILLNGTWDWLGNEANVKTFMREGVHRSRNWESVYTTGMRGLGDASSPTLNATTEEQILAWQEDTLVDVLEVNRTEIPKIMVLFDELGSYYEQQGMQVPDDITLLYPDDNAGTMMRLPNSTDAERAGGLGIYYHMDMNAPPRCYKWINTIQTAKTWQQMELTYSHQARKLWMVNIGDIKALELPLSHVFDMAYDMDSFESLDSSSEWLTYWATKHFGSAVAEETTQIMTEYGMLIIRLKYEQLSSPPYFFNLYHYDEAESNIEAWRSLAARAQTVYNGLDPDTQPAFFEMILHACLGGSTVEDLYYNYWLNGLYAQQGRASTAKLALNVYELFGQDADLTYRFNNMLGGRWKGYADQVHIGYTTWADPLENIMPVPTFNASSGASGADVGVAIQGGLSTINSSSLTTISLDCSMPSTESRWIEVYAMANGTFGYTVASNASYLSLSQTTGQLVAPGALDSSDHRITLAVDWASAPPGSTTVALTVASANNQSIATIYVPVQNDQTPSNLTAGTFVASNGALSIEAEHYAPMANATVPITNATMTNATTPFYVVLPDYGRTLSGVTLYPYNCAPQDPSTAPYLTYPFYTAQAATNVNITVYIGPGMNIDAKNPMRWAVAVDQMAPIVVQPVYDYVIGPPVSTWQMPIEGIWTNGTIVGDVGAGQHELKVWALDAGLVLEKIVMDLGGLQSSYLGPPESMRV</sequence>
<name>A0A4U0WU30_9PEZI</name>
<dbReference type="InterPro" id="IPR031924">
    <property type="entry name" value="GH115"/>
</dbReference>
<accession>A0A4U0WU30</accession>
<dbReference type="Gene3D" id="3.30.379.10">
    <property type="entry name" value="Chitobiase/beta-hexosaminidase domain 2-like"/>
    <property type="match status" value="1"/>
</dbReference>
<evidence type="ECO:0000313" key="5">
    <source>
        <dbReference type="Proteomes" id="UP000309340"/>
    </source>
</evidence>
<dbReference type="OrthoDB" id="4849794at2759"/>
<gene>
    <name evidence="4" type="ORF">B0A55_08662</name>
</gene>
<keyword evidence="2" id="KW-0732">Signal</keyword>
<dbReference type="Pfam" id="PF17829">
    <property type="entry name" value="GH115_C"/>
    <property type="match status" value="1"/>
</dbReference>
<reference evidence="4 5" key="1">
    <citation type="submission" date="2017-03" db="EMBL/GenBank/DDBJ databases">
        <title>Genomes of endolithic fungi from Antarctica.</title>
        <authorList>
            <person name="Coleine C."/>
            <person name="Masonjones S."/>
            <person name="Stajich J.E."/>
        </authorList>
    </citation>
    <scope>NUCLEOTIDE SEQUENCE [LARGE SCALE GENOMIC DNA]</scope>
    <source>
        <strain evidence="4 5">CCFEE 5184</strain>
    </source>
</reference>
<dbReference type="Pfam" id="PF15979">
    <property type="entry name" value="Glyco_hydro_115"/>
    <property type="match status" value="1"/>
</dbReference>
<dbReference type="Proteomes" id="UP000309340">
    <property type="component" value="Unassembled WGS sequence"/>
</dbReference>
<keyword evidence="5" id="KW-1185">Reference proteome</keyword>
<dbReference type="PANTHER" id="PTHR37842">
    <property type="match status" value="1"/>
</dbReference>
<dbReference type="EMBL" id="NAJQ01000595">
    <property type="protein sequence ID" value="TKA67084.1"/>
    <property type="molecule type" value="Genomic_DNA"/>
</dbReference>
<dbReference type="STRING" id="329884.A0A4U0WU30"/>
<evidence type="ECO:0000256" key="1">
    <source>
        <dbReference type="ARBA" id="ARBA00022801"/>
    </source>
</evidence>